<evidence type="ECO:0000313" key="2">
    <source>
        <dbReference type="Proteomes" id="UP000287144"/>
    </source>
</evidence>
<proteinExistence type="predicted"/>
<protein>
    <submittedName>
        <fullName evidence="1">Uncharacterized protein</fullName>
    </submittedName>
</protein>
<accession>A0A428UMQ1</accession>
<comment type="caution">
    <text evidence="1">The sequence shown here is derived from an EMBL/GenBank/DDBJ whole genome shotgun (WGS) entry which is preliminary data.</text>
</comment>
<evidence type="ECO:0000313" key="1">
    <source>
        <dbReference type="EMBL" id="RSM15565.1"/>
    </source>
</evidence>
<gene>
    <name evidence="1" type="ORF">CEP52_000727</name>
</gene>
<dbReference type="EMBL" id="NKCK01000003">
    <property type="protein sequence ID" value="RSM15565.1"/>
    <property type="molecule type" value="Genomic_DNA"/>
</dbReference>
<name>A0A428UMQ1_9HYPO</name>
<dbReference type="Proteomes" id="UP000287144">
    <property type="component" value="Unassembled WGS sequence"/>
</dbReference>
<dbReference type="AlphaFoldDB" id="A0A428UMQ1"/>
<organism evidence="1 2">
    <name type="scientific">Fusarium oligoseptatum</name>
    <dbReference type="NCBI Taxonomy" id="2604345"/>
    <lineage>
        <taxon>Eukaryota</taxon>
        <taxon>Fungi</taxon>
        <taxon>Dikarya</taxon>
        <taxon>Ascomycota</taxon>
        <taxon>Pezizomycotina</taxon>
        <taxon>Sordariomycetes</taxon>
        <taxon>Hypocreomycetidae</taxon>
        <taxon>Hypocreales</taxon>
        <taxon>Nectriaceae</taxon>
        <taxon>Fusarium</taxon>
        <taxon>Fusarium solani species complex</taxon>
    </lineage>
</organism>
<keyword evidence="2" id="KW-1185">Reference proteome</keyword>
<reference evidence="1 2" key="1">
    <citation type="submission" date="2017-06" db="EMBL/GenBank/DDBJ databases">
        <title>Comparative genomic analysis of Ambrosia Fusariam Clade fungi.</title>
        <authorList>
            <person name="Stajich J.E."/>
            <person name="Carrillo J."/>
            <person name="Kijimoto T."/>
            <person name="Eskalen A."/>
            <person name="O'Donnell K."/>
            <person name="Kasson M."/>
        </authorList>
    </citation>
    <scope>NUCLEOTIDE SEQUENCE [LARGE SCALE GENOMIC DNA]</scope>
    <source>
        <strain evidence="1 2">NRRL62579</strain>
    </source>
</reference>
<sequence length="157" mass="17208">MQQQDVSRSPKPLPHLLLRGNFGTAPLSEQQWDGMNVQISTQSTLKIAARVKREAAQLPRARRRHFGAHRSISPARFDNGKAKFGEMVATECPGSENASLIPARETPRTTQPCKLGRGRVSGAVLSRGSVSNNTTMMVMMGNEQRYETKFGIGIGES</sequence>